<name>A0A8H8RTH3_9HELO</name>
<feature type="transmembrane region" description="Helical" evidence="4">
    <location>
        <begin position="37"/>
        <end position="55"/>
    </location>
</feature>
<dbReference type="CDD" id="cd11296">
    <property type="entry name" value="O-FucT_like"/>
    <property type="match status" value="1"/>
</dbReference>
<dbReference type="GO" id="GO:0016740">
    <property type="term" value="F:transferase activity"/>
    <property type="evidence" value="ECO:0007669"/>
    <property type="project" value="UniProtKB-KW"/>
</dbReference>
<evidence type="ECO:0000256" key="4">
    <source>
        <dbReference type="SAM" id="Phobius"/>
    </source>
</evidence>
<dbReference type="Gene3D" id="3.40.50.11350">
    <property type="match status" value="1"/>
</dbReference>
<evidence type="ECO:0000313" key="5">
    <source>
        <dbReference type="EMBL" id="TVY39313.1"/>
    </source>
</evidence>
<comment type="caution">
    <text evidence="5">The sequence shown here is derived from an EMBL/GenBank/DDBJ whole genome shotgun (WGS) entry which is preliminary data.</text>
</comment>
<evidence type="ECO:0000256" key="3">
    <source>
        <dbReference type="ARBA" id="ARBA00023277"/>
    </source>
</evidence>
<gene>
    <name evidence="5" type="ORF">LSUB1_G003620</name>
</gene>
<dbReference type="Pfam" id="PF10250">
    <property type="entry name" value="O-FucT"/>
    <property type="match status" value="1"/>
</dbReference>
<proteinExistence type="predicted"/>
<dbReference type="GO" id="GO:0006004">
    <property type="term" value="P:fucose metabolic process"/>
    <property type="evidence" value="ECO:0007669"/>
    <property type="project" value="UniProtKB-KW"/>
</dbReference>
<sequence>MQGGPIRMEVLPSTLQSIFEQSKTTSDYYTMLGQQRALVVSVVAALVVYLVYFHGRRIPESFHAIQEIEIFKGVDDDTHHASPTIPGSLPSHVSTTSAKAISATPAADPLDSDSSDAFNGLLHLCQQTNWTDGLWVQCHSNCGDNSTSMCGGLNNARNRVQTCLRLAIDTGAGMIIPSATTRDEKDLVKTDDKTVCADFFWNMGHMQEALAEQCPQLQIRQCDDRSGIAKVIEPKFRAYKEAAHSNTTFRELVRYTLEQDNMTFADITPSAPAVVSFGDTYIAFNYMVAAELSTIRKALFKVLKFNRDLLDLGDQILKSDELHQGAFIGVHLRGENDWPGGFGTVQTQMEAYVAEIQKIKASVSYELKAVYVSCGDATAIQAFREMLVPLGYVVHDKWTLLAKQNETLARVEALDFDQKGIVDYQVLVEARFWIGIITSSFSSLIAYARTVDDTDDFFETSIFPGSSKSGLDRGYSEPNTMKGSFDTKLMVVNGPDIMEAFP</sequence>
<evidence type="ECO:0000313" key="6">
    <source>
        <dbReference type="Proteomes" id="UP000462212"/>
    </source>
</evidence>
<keyword evidence="6" id="KW-1185">Reference proteome</keyword>
<organism evidence="5 6">
    <name type="scientific">Lachnellula subtilissima</name>
    <dbReference type="NCBI Taxonomy" id="602034"/>
    <lineage>
        <taxon>Eukaryota</taxon>
        <taxon>Fungi</taxon>
        <taxon>Dikarya</taxon>
        <taxon>Ascomycota</taxon>
        <taxon>Pezizomycotina</taxon>
        <taxon>Leotiomycetes</taxon>
        <taxon>Helotiales</taxon>
        <taxon>Lachnaceae</taxon>
        <taxon>Lachnellula</taxon>
    </lineage>
</organism>
<dbReference type="OrthoDB" id="20368at2759"/>
<dbReference type="InterPro" id="IPR019378">
    <property type="entry name" value="GDP-Fuc_O-FucTrfase"/>
</dbReference>
<protein>
    <recommendedName>
        <fullName evidence="7">Alternative oxidase</fullName>
    </recommendedName>
</protein>
<keyword evidence="2" id="KW-0294">Fucose metabolism</keyword>
<keyword evidence="1" id="KW-0808">Transferase</keyword>
<dbReference type="EMBL" id="QGMJ01000235">
    <property type="protein sequence ID" value="TVY39313.1"/>
    <property type="molecule type" value="Genomic_DNA"/>
</dbReference>
<evidence type="ECO:0008006" key="7">
    <source>
        <dbReference type="Google" id="ProtNLM"/>
    </source>
</evidence>
<keyword evidence="4" id="KW-1133">Transmembrane helix</keyword>
<keyword evidence="3" id="KW-0119">Carbohydrate metabolism</keyword>
<keyword evidence="4" id="KW-0472">Membrane</keyword>
<evidence type="ECO:0000256" key="1">
    <source>
        <dbReference type="ARBA" id="ARBA00022679"/>
    </source>
</evidence>
<reference evidence="5 6" key="1">
    <citation type="submission" date="2018-05" db="EMBL/GenBank/DDBJ databases">
        <title>Genome sequencing and assembly of the regulated plant pathogen Lachnellula willkommii and related sister species for the development of diagnostic species identification markers.</title>
        <authorList>
            <person name="Giroux E."/>
            <person name="Bilodeau G."/>
        </authorList>
    </citation>
    <scope>NUCLEOTIDE SEQUENCE [LARGE SCALE GENOMIC DNA]</scope>
    <source>
        <strain evidence="5 6">CBS 197.66</strain>
    </source>
</reference>
<keyword evidence="4" id="KW-0812">Transmembrane</keyword>
<dbReference type="AlphaFoldDB" id="A0A8H8RTH3"/>
<evidence type="ECO:0000256" key="2">
    <source>
        <dbReference type="ARBA" id="ARBA00023253"/>
    </source>
</evidence>
<accession>A0A8H8RTH3</accession>
<dbReference type="Proteomes" id="UP000462212">
    <property type="component" value="Unassembled WGS sequence"/>
</dbReference>